<dbReference type="InterPro" id="IPR047109">
    <property type="entry name" value="CAD-like"/>
</dbReference>
<dbReference type="AlphaFoldDB" id="Q0CU08"/>
<dbReference type="GeneID" id="4317728"/>
<keyword evidence="2" id="KW-0862">Zinc</keyword>
<dbReference type="Gene3D" id="3.90.180.10">
    <property type="entry name" value="Medium-chain alcohol dehydrogenases, catalytic domain"/>
    <property type="match status" value="1"/>
</dbReference>
<dbReference type="VEuPathDB" id="FungiDB:ATEG_02826"/>
<evidence type="ECO:0000313" key="4">
    <source>
        <dbReference type="EMBL" id="EAU36100.1"/>
    </source>
</evidence>
<dbReference type="STRING" id="341663.Q0CU08"/>
<reference evidence="5" key="1">
    <citation type="submission" date="2005-09" db="EMBL/GenBank/DDBJ databases">
        <title>Annotation of the Aspergillus terreus NIH2624 genome.</title>
        <authorList>
            <person name="Birren B.W."/>
            <person name="Lander E.S."/>
            <person name="Galagan J.E."/>
            <person name="Nusbaum C."/>
            <person name="Devon K."/>
            <person name="Henn M."/>
            <person name="Ma L.-J."/>
            <person name="Jaffe D.B."/>
            <person name="Butler J."/>
            <person name="Alvarez P."/>
            <person name="Gnerre S."/>
            <person name="Grabherr M."/>
            <person name="Kleber M."/>
            <person name="Mauceli E.W."/>
            <person name="Brockman W."/>
            <person name="Rounsley S."/>
            <person name="Young S.K."/>
            <person name="LaButti K."/>
            <person name="Pushparaj V."/>
            <person name="DeCaprio D."/>
            <person name="Crawford M."/>
            <person name="Koehrsen M."/>
            <person name="Engels R."/>
            <person name="Montgomery P."/>
            <person name="Pearson M."/>
            <person name="Howarth C."/>
            <person name="Larson L."/>
            <person name="Luoma S."/>
            <person name="White J."/>
            <person name="Alvarado L."/>
            <person name="Kodira C.D."/>
            <person name="Zeng Q."/>
            <person name="Oleary S."/>
            <person name="Yandava C."/>
            <person name="Denning D.W."/>
            <person name="Nierman W.C."/>
            <person name="Milne T."/>
            <person name="Madden K."/>
        </authorList>
    </citation>
    <scope>NUCLEOTIDE SEQUENCE [LARGE SCALE GENOMIC DNA]</scope>
    <source>
        <strain evidence="5">NIH 2624 / FGSC A1156</strain>
    </source>
</reference>
<dbReference type="OMA" id="CEDSHYR"/>
<name>Q0CU08_ASPTN</name>
<keyword evidence="1" id="KW-0479">Metal-binding</keyword>
<dbReference type="HOGENOM" id="CLU_145516_0_0_1"/>
<organism evidence="4 5">
    <name type="scientific">Aspergillus terreus (strain NIH 2624 / FGSC A1156)</name>
    <dbReference type="NCBI Taxonomy" id="341663"/>
    <lineage>
        <taxon>Eukaryota</taxon>
        <taxon>Fungi</taxon>
        <taxon>Dikarya</taxon>
        <taxon>Ascomycota</taxon>
        <taxon>Pezizomycotina</taxon>
        <taxon>Eurotiomycetes</taxon>
        <taxon>Eurotiomycetidae</taxon>
        <taxon>Eurotiales</taxon>
        <taxon>Aspergillaceae</taxon>
        <taxon>Aspergillus</taxon>
        <taxon>Aspergillus subgen. Circumdati</taxon>
    </lineage>
</organism>
<evidence type="ECO:0000313" key="5">
    <source>
        <dbReference type="Proteomes" id="UP000007963"/>
    </source>
</evidence>
<dbReference type="InterPro" id="IPR036291">
    <property type="entry name" value="NAD(P)-bd_dom_sf"/>
</dbReference>
<evidence type="ECO:0000256" key="3">
    <source>
        <dbReference type="ARBA" id="ARBA00023002"/>
    </source>
</evidence>
<accession>Q0CU08</accession>
<gene>
    <name evidence="4" type="ORF">ATEG_02826</name>
</gene>
<dbReference type="Proteomes" id="UP000007963">
    <property type="component" value="Unassembled WGS sequence"/>
</dbReference>
<evidence type="ECO:0008006" key="6">
    <source>
        <dbReference type="Google" id="ProtNLM"/>
    </source>
</evidence>
<dbReference type="RefSeq" id="XP_001212004.1">
    <property type="nucleotide sequence ID" value="XM_001212004.1"/>
</dbReference>
<evidence type="ECO:0000256" key="2">
    <source>
        <dbReference type="ARBA" id="ARBA00022833"/>
    </source>
</evidence>
<dbReference type="GO" id="GO:0016616">
    <property type="term" value="F:oxidoreductase activity, acting on the CH-OH group of donors, NAD or NADP as acceptor"/>
    <property type="evidence" value="ECO:0007669"/>
    <property type="project" value="InterPro"/>
</dbReference>
<dbReference type="OrthoDB" id="1879366at2759"/>
<evidence type="ECO:0000256" key="1">
    <source>
        <dbReference type="ARBA" id="ARBA00022723"/>
    </source>
</evidence>
<dbReference type="EMBL" id="CH476597">
    <property type="protein sequence ID" value="EAU36100.1"/>
    <property type="molecule type" value="Genomic_DNA"/>
</dbReference>
<sequence length="139" mass="15589">MGCHVSVFSSTADKEEMARRLGAHQFYATRGVTDYTALGVDGPIDRLLVTSSAKADLAVLYPLLDRNAVIMPLNKMLDFAARHHITCAVEHYPMTLQSVKDAMERLRKGTIRYRAVFSWDRARNGYCEDSHYRSGTGTC</sequence>
<keyword evidence="3" id="KW-0560">Oxidoreductase</keyword>
<dbReference type="GO" id="GO:0046872">
    <property type="term" value="F:metal ion binding"/>
    <property type="evidence" value="ECO:0007669"/>
    <property type="project" value="UniProtKB-KW"/>
</dbReference>
<dbReference type="Gene3D" id="3.40.50.720">
    <property type="entry name" value="NAD(P)-binding Rossmann-like Domain"/>
    <property type="match status" value="1"/>
</dbReference>
<proteinExistence type="predicted"/>
<protein>
    <recommendedName>
        <fullName evidence="6">Alcohol dehydrogenase-like C-terminal domain-containing protein</fullName>
    </recommendedName>
</protein>
<dbReference type="SUPFAM" id="SSF51735">
    <property type="entry name" value="NAD(P)-binding Rossmann-fold domains"/>
    <property type="match status" value="1"/>
</dbReference>
<dbReference type="PANTHER" id="PTHR42683">
    <property type="entry name" value="ALDEHYDE REDUCTASE"/>
    <property type="match status" value="1"/>
</dbReference>